<dbReference type="EMBL" id="PP791527">
    <property type="protein sequence ID" value="XBC24004.1"/>
    <property type="molecule type" value="Genomic_DNA"/>
</dbReference>
<sequence>MVRFLLVLAAVLLVLYLIFSEVFATAERFKHKAECRTPLAAYMHGGSPKDLSKCEVYDVR</sequence>
<evidence type="ECO:0000313" key="1">
    <source>
        <dbReference type="EMBL" id="XBC24004.1"/>
    </source>
</evidence>
<accession>A0AAU7B8W7</accession>
<proteinExistence type="predicted"/>
<reference evidence="1" key="1">
    <citation type="submission" date="2024-05" db="EMBL/GenBank/DDBJ databases">
        <authorList>
            <person name="Mosharraf F.B."/>
            <person name="Rowell A."/>
            <person name="Christopher M."/>
            <person name="Bernard J."/>
            <person name="Rojas K."/>
            <person name="Bono L.M."/>
        </authorList>
    </citation>
    <scope>NUCLEOTIDE SEQUENCE</scope>
</reference>
<protein>
    <submittedName>
        <fullName evidence="1">Uncharacterized protein</fullName>
    </submittedName>
</protein>
<name>A0AAU7B8W7_9VIRU</name>
<organism evidence="1">
    <name type="scientific">Pseudomonas phage BL5</name>
    <dbReference type="NCBI Taxonomy" id="3109218"/>
    <lineage>
        <taxon>Viruses</taxon>
    </lineage>
</organism>